<evidence type="ECO:0000313" key="5">
    <source>
        <dbReference type="EMBL" id="CAB9524485.1"/>
    </source>
</evidence>
<feature type="region of interest" description="Disordered" evidence="4">
    <location>
        <begin position="676"/>
        <end position="700"/>
    </location>
</feature>
<evidence type="ECO:0000256" key="1">
    <source>
        <dbReference type="ARBA" id="ARBA00022468"/>
    </source>
</evidence>
<dbReference type="GO" id="GO:0006913">
    <property type="term" value="P:nucleocytoplasmic transport"/>
    <property type="evidence" value="ECO:0007669"/>
    <property type="project" value="TreeGrafter"/>
</dbReference>
<feature type="compositionally biased region" description="Polar residues" evidence="4">
    <location>
        <begin position="434"/>
        <end position="459"/>
    </location>
</feature>
<evidence type="ECO:0000256" key="3">
    <source>
        <dbReference type="ARBA" id="ARBA00022737"/>
    </source>
</evidence>
<comment type="caution">
    <text evidence="5">The sequence shown here is derived from an EMBL/GenBank/DDBJ whole genome shotgun (WGS) entry which is preliminary data.</text>
</comment>
<feature type="compositionally biased region" description="Low complexity" evidence="4">
    <location>
        <begin position="406"/>
        <end position="427"/>
    </location>
</feature>
<evidence type="ECO:0000256" key="4">
    <source>
        <dbReference type="SAM" id="MobiDB-lite"/>
    </source>
</evidence>
<dbReference type="GO" id="GO:0005634">
    <property type="term" value="C:nucleus"/>
    <property type="evidence" value="ECO:0007669"/>
    <property type="project" value="TreeGrafter"/>
</dbReference>
<dbReference type="Gene3D" id="3.80.10.10">
    <property type="entry name" value="Ribonuclease Inhibitor"/>
    <property type="match status" value="1"/>
</dbReference>
<reference evidence="5" key="1">
    <citation type="submission" date="2020-06" db="EMBL/GenBank/DDBJ databases">
        <authorList>
            <consortium name="Plant Systems Biology data submission"/>
        </authorList>
    </citation>
    <scope>NUCLEOTIDE SEQUENCE</scope>
    <source>
        <strain evidence="5">D6</strain>
    </source>
</reference>
<protein>
    <submittedName>
        <fullName evidence="5">Uncharacterized protein</fullName>
    </submittedName>
</protein>
<feature type="compositionally biased region" description="Polar residues" evidence="4">
    <location>
        <begin position="517"/>
        <end position="526"/>
    </location>
</feature>
<dbReference type="Proteomes" id="UP001153069">
    <property type="component" value="Unassembled WGS sequence"/>
</dbReference>
<dbReference type="GO" id="GO:0005096">
    <property type="term" value="F:GTPase activator activity"/>
    <property type="evidence" value="ECO:0007669"/>
    <property type="project" value="UniProtKB-KW"/>
</dbReference>
<dbReference type="PANTHER" id="PTHR24113">
    <property type="entry name" value="RAN GTPASE-ACTIVATING PROTEIN 1"/>
    <property type="match status" value="1"/>
</dbReference>
<feature type="compositionally biased region" description="Polar residues" evidence="4">
    <location>
        <begin position="470"/>
        <end position="490"/>
    </location>
</feature>
<dbReference type="GO" id="GO:0031267">
    <property type="term" value="F:small GTPase binding"/>
    <property type="evidence" value="ECO:0007669"/>
    <property type="project" value="TreeGrafter"/>
</dbReference>
<accession>A0A9N8HTR0</accession>
<keyword evidence="1" id="KW-0343">GTPase activation</keyword>
<feature type="compositionally biased region" description="Low complexity" evidence="4">
    <location>
        <begin position="676"/>
        <end position="686"/>
    </location>
</feature>
<feature type="region of interest" description="Disordered" evidence="4">
    <location>
        <begin position="579"/>
        <end position="642"/>
    </location>
</feature>
<evidence type="ECO:0000313" key="6">
    <source>
        <dbReference type="Proteomes" id="UP001153069"/>
    </source>
</evidence>
<feature type="compositionally biased region" description="Basic and acidic residues" evidence="4">
    <location>
        <begin position="460"/>
        <end position="469"/>
    </location>
</feature>
<dbReference type="InterPro" id="IPR027038">
    <property type="entry name" value="RanGap"/>
</dbReference>
<gene>
    <name evidence="5" type="ORF">SEMRO_1543_G281150.1</name>
</gene>
<organism evidence="5 6">
    <name type="scientific">Seminavis robusta</name>
    <dbReference type="NCBI Taxonomy" id="568900"/>
    <lineage>
        <taxon>Eukaryota</taxon>
        <taxon>Sar</taxon>
        <taxon>Stramenopiles</taxon>
        <taxon>Ochrophyta</taxon>
        <taxon>Bacillariophyta</taxon>
        <taxon>Bacillariophyceae</taxon>
        <taxon>Bacillariophycidae</taxon>
        <taxon>Naviculales</taxon>
        <taxon>Naviculaceae</taxon>
        <taxon>Seminavis</taxon>
    </lineage>
</organism>
<dbReference type="EMBL" id="CAICTM010001541">
    <property type="protein sequence ID" value="CAB9524485.1"/>
    <property type="molecule type" value="Genomic_DNA"/>
</dbReference>
<dbReference type="InterPro" id="IPR032675">
    <property type="entry name" value="LRR_dom_sf"/>
</dbReference>
<dbReference type="GO" id="GO:0048471">
    <property type="term" value="C:perinuclear region of cytoplasm"/>
    <property type="evidence" value="ECO:0007669"/>
    <property type="project" value="TreeGrafter"/>
</dbReference>
<name>A0A9N8HTR0_9STRA</name>
<keyword evidence="2" id="KW-0433">Leucine-rich repeat</keyword>
<keyword evidence="3" id="KW-0677">Repeat</keyword>
<dbReference type="SUPFAM" id="SSF52047">
    <property type="entry name" value="RNI-like"/>
    <property type="match status" value="1"/>
</dbReference>
<proteinExistence type="predicted"/>
<sequence length="1018" mass="111940">MSFEAGSLQRSLRITLDHSLDVASYRRRFEVSSNVRDVLLKVQSSSEEDEVSESVKTLFRGLRDLKKLKALSFESVEDEISRPGSVPLQTITVAVTHARNLKDLFIGNIVLRGSTEQNLSAFTSVLRRRRSLEEFSLVGCQFPTATRSPSLDPMVRGIAYLPQIRVVHLQARSVNHLGTLTSPAVSALCVSKTLKELKLFQFDLTDDQFMTASRSLESNNSLEELSLGVCNFTIVTTAALAKMLRRNSILRWLELAPKQQIEDKLLVQIAEAVEENSSLQHLALDGRFGPLSQPVKDAFERMLEENYLLKTLRLFDTPQTQPEFHMYIRLNRVGRNHLLDPKSSANRSDWLHAIHSVIDSLDCIYYCISVNPFLCHTTEELQTQVRVARRGHKRRRLNDDPDKTNSENSSSVNSSLSSSENSSSPSGSEERQTSTDTSDNLPQNATGGGHQVTSTSESSNTKDKEERSSSDQPSSNPAAETSTSAGSRNDSPAEDANGTQQHQQAPSQQAVVEQGAVGSQNDGHAQTQTFNPAISVAAGQLFLTAGLQAMAQATQAQPQQPANVNPHDQLLEQLQKLQGMLQHQQPQQQQKPPQQQQMQPQPMVQASQPQTQSQSMAQASQPQTQQTMVQASQAQSQPQQLHQQIVNAPANASGNQANQLMSLAFPLLMSSFLQQSQAGPQGAQPGQAPPQPQVQQPQVMQQMQQVFTAAGFPQFAANLPQAQQMQQQSGQPMQQQGQFAANQPQAQQMQQQSGQPMQQQGQFAANPPQAQQMQQQSGQPLQQQGQFAANQPQAQQMQQQSGQPMQQQGPQQMQGSQQFQLQQGVGGQDLQQQQSQPYAQGQVSVASSAAVAMGPTAAGQVAGATQNSFPLYMPRDQGSLSSYQCFLRQQIELFEAGPEDVKSTMPGRNKAIVLGQVGIRCRHCAMLPSRYRGTGATYYPAKLDRLYQAAQNMAQTHFGKHCRHIPQEINNELAVLLQGSKSSAGAGKKYWSDGARMLGVYEHEADEILRLDRSRATA</sequence>
<dbReference type="GO" id="GO:0005829">
    <property type="term" value="C:cytosol"/>
    <property type="evidence" value="ECO:0007669"/>
    <property type="project" value="TreeGrafter"/>
</dbReference>
<dbReference type="AlphaFoldDB" id="A0A9N8HTR0"/>
<feature type="region of interest" description="Disordered" evidence="4">
    <location>
        <begin position="721"/>
        <end position="836"/>
    </location>
</feature>
<feature type="region of interest" description="Disordered" evidence="4">
    <location>
        <begin position="386"/>
        <end position="526"/>
    </location>
</feature>
<feature type="compositionally biased region" description="Basic residues" evidence="4">
    <location>
        <begin position="387"/>
        <end position="396"/>
    </location>
</feature>
<evidence type="ECO:0000256" key="2">
    <source>
        <dbReference type="ARBA" id="ARBA00022614"/>
    </source>
</evidence>
<keyword evidence="6" id="KW-1185">Reference proteome</keyword>
<dbReference type="PANTHER" id="PTHR24113:SF12">
    <property type="entry name" value="RAN GTPASE-ACTIVATING PROTEIN 1"/>
    <property type="match status" value="1"/>
</dbReference>
<feature type="compositionally biased region" description="Low complexity" evidence="4">
    <location>
        <begin position="500"/>
        <end position="509"/>
    </location>
</feature>